<dbReference type="InterPro" id="IPR053150">
    <property type="entry name" value="Teicoplanin_resist-assoc"/>
</dbReference>
<reference evidence="5" key="1">
    <citation type="journal article" date="2019" name="Int. J. Syst. Evol. Microbiol.">
        <title>The Global Catalogue of Microorganisms (GCM) 10K type strain sequencing project: providing services to taxonomists for standard genome sequencing and annotation.</title>
        <authorList>
            <consortium name="The Broad Institute Genomics Platform"/>
            <consortium name="The Broad Institute Genome Sequencing Center for Infectious Disease"/>
            <person name="Wu L."/>
            <person name="Ma J."/>
        </authorList>
    </citation>
    <scope>NUCLEOTIDE SEQUENCE [LARGE SCALE GENOMIC DNA]</scope>
    <source>
        <strain evidence="5">CGMCC 1.15043</strain>
    </source>
</reference>
<evidence type="ECO:0000259" key="3">
    <source>
        <dbReference type="Pfam" id="PF04892"/>
    </source>
</evidence>
<evidence type="ECO:0000256" key="1">
    <source>
        <dbReference type="SAM" id="MobiDB-lite"/>
    </source>
</evidence>
<feature type="transmembrane region" description="Helical" evidence="2">
    <location>
        <begin position="12"/>
        <end position="31"/>
    </location>
</feature>
<feature type="transmembrane region" description="Helical" evidence="2">
    <location>
        <begin position="112"/>
        <end position="133"/>
    </location>
</feature>
<sequence length="191" mass="21705">MKRHQLKDDVIAPAIFALYLYAVFKIILFKFQAIDFNFLWHQLQRNLGDLSFIKERLHRANFTPFQSISSNVQMVSSHNIINLYGNIALFIPYGIFLVYLAKKQRISFLGVFMRALALSLSLEILQVVFAIGSFDVDDLILNVFGSLIGCFAARLYRFSPRIFKVKSPPPHVRNGSDGSLIQSDQPISSSS</sequence>
<feature type="transmembrane region" description="Helical" evidence="2">
    <location>
        <begin position="139"/>
        <end position="156"/>
    </location>
</feature>
<keyword evidence="2" id="KW-1133">Transmembrane helix</keyword>
<evidence type="ECO:0000256" key="2">
    <source>
        <dbReference type="SAM" id="Phobius"/>
    </source>
</evidence>
<dbReference type="Proteomes" id="UP000615455">
    <property type="component" value="Unassembled WGS sequence"/>
</dbReference>
<feature type="region of interest" description="Disordered" evidence="1">
    <location>
        <begin position="169"/>
        <end position="191"/>
    </location>
</feature>
<dbReference type="EMBL" id="BMHE01000020">
    <property type="protein sequence ID" value="GFZ89001.1"/>
    <property type="molecule type" value="Genomic_DNA"/>
</dbReference>
<accession>A0ABQ1EVW6</accession>
<feature type="domain" description="VanZ-like" evidence="3">
    <location>
        <begin position="16"/>
        <end position="155"/>
    </location>
</feature>
<keyword evidence="2" id="KW-0472">Membrane</keyword>
<name>A0ABQ1EVW6_9BACL</name>
<gene>
    <name evidence="4" type="ORF">GCM10008018_38960</name>
</gene>
<dbReference type="Pfam" id="PF04892">
    <property type="entry name" value="VanZ"/>
    <property type="match status" value="1"/>
</dbReference>
<evidence type="ECO:0000313" key="4">
    <source>
        <dbReference type="EMBL" id="GFZ89001.1"/>
    </source>
</evidence>
<proteinExistence type="predicted"/>
<organism evidence="4 5">
    <name type="scientific">Paenibacillus marchantiophytorum</name>
    <dbReference type="NCBI Taxonomy" id="1619310"/>
    <lineage>
        <taxon>Bacteria</taxon>
        <taxon>Bacillati</taxon>
        <taxon>Bacillota</taxon>
        <taxon>Bacilli</taxon>
        <taxon>Bacillales</taxon>
        <taxon>Paenibacillaceae</taxon>
        <taxon>Paenibacillus</taxon>
    </lineage>
</organism>
<protein>
    <recommendedName>
        <fullName evidence="3">VanZ-like domain-containing protein</fullName>
    </recommendedName>
</protein>
<dbReference type="PANTHER" id="PTHR36834">
    <property type="entry name" value="MEMBRANE PROTEIN-RELATED"/>
    <property type="match status" value="1"/>
</dbReference>
<feature type="transmembrane region" description="Helical" evidence="2">
    <location>
        <begin position="80"/>
        <end position="100"/>
    </location>
</feature>
<keyword evidence="2" id="KW-0812">Transmembrane</keyword>
<comment type="caution">
    <text evidence="4">The sequence shown here is derived from an EMBL/GenBank/DDBJ whole genome shotgun (WGS) entry which is preliminary data.</text>
</comment>
<dbReference type="PANTHER" id="PTHR36834:SF1">
    <property type="entry name" value="INTEGRAL MEMBRANE PROTEIN"/>
    <property type="match status" value="1"/>
</dbReference>
<keyword evidence="5" id="KW-1185">Reference proteome</keyword>
<feature type="compositionally biased region" description="Polar residues" evidence="1">
    <location>
        <begin position="176"/>
        <end position="191"/>
    </location>
</feature>
<dbReference type="InterPro" id="IPR006976">
    <property type="entry name" value="VanZ-like"/>
</dbReference>
<evidence type="ECO:0000313" key="5">
    <source>
        <dbReference type="Proteomes" id="UP000615455"/>
    </source>
</evidence>
<dbReference type="RefSeq" id="WP_189014119.1">
    <property type="nucleotide sequence ID" value="NZ_BMHE01000020.1"/>
</dbReference>